<reference evidence="3 5" key="2">
    <citation type="submission" date="2016-11" db="EMBL/GenBank/DDBJ databases">
        <title>Whole genomes of Flavobacteriaceae.</title>
        <authorList>
            <person name="Stine C."/>
            <person name="Li C."/>
            <person name="Tadesse D."/>
        </authorList>
    </citation>
    <scope>NUCLEOTIDE SEQUENCE [LARGE SCALE GENOMIC DNA]</scope>
    <source>
        <strain evidence="3 5">ATCC 51468</strain>
    </source>
</reference>
<evidence type="ECO:0000313" key="5">
    <source>
        <dbReference type="Proteomes" id="UP000198302"/>
    </source>
</evidence>
<keyword evidence="1" id="KW-0802">TPR repeat</keyword>
<dbReference type="EMBL" id="MUGX01000020">
    <property type="protein sequence ID" value="OXA85844.1"/>
    <property type="molecule type" value="Genomic_DNA"/>
</dbReference>
<dbReference type="SMART" id="SM00028">
    <property type="entry name" value="TPR"/>
    <property type="match status" value="14"/>
</dbReference>
<dbReference type="AlphaFoldDB" id="A0A0D0F0I6"/>
<feature type="repeat" description="TPR" evidence="1">
    <location>
        <begin position="379"/>
        <end position="412"/>
    </location>
</feature>
<dbReference type="RefSeq" id="WP_041517673.1">
    <property type="nucleotide sequence ID" value="NZ_JPRK01000008.1"/>
</dbReference>
<feature type="repeat" description="TPR" evidence="1">
    <location>
        <begin position="276"/>
        <end position="309"/>
    </location>
</feature>
<dbReference type="OrthoDB" id="7342920at2"/>
<evidence type="ECO:0000256" key="1">
    <source>
        <dbReference type="PROSITE-ProRule" id="PRU00339"/>
    </source>
</evidence>
<dbReference type="EMBL" id="JPRK01000008">
    <property type="protein sequence ID" value="KIO53066.1"/>
    <property type="molecule type" value="Genomic_DNA"/>
</dbReference>
<keyword evidence="5" id="KW-1185">Reference proteome</keyword>
<dbReference type="PANTHER" id="PTHR12558:SF13">
    <property type="entry name" value="CELL DIVISION CYCLE PROTEIN 27 HOMOLOG"/>
    <property type="match status" value="1"/>
</dbReference>
<dbReference type="Proteomes" id="UP000032061">
    <property type="component" value="Unassembled WGS sequence"/>
</dbReference>
<accession>A0A0D0F0I6</accession>
<dbReference type="PANTHER" id="PTHR12558">
    <property type="entry name" value="CELL DIVISION CYCLE 16,23,27"/>
    <property type="match status" value="1"/>
</dbReference>
<feature type="repeat" description="TPR" evidence="1">
    <location>
        <begin position="137"/>
        <end position="170"/>
    </location>
</feature>
<organism evidence="2 4">
    <name type="scientific">Flavobacterium hibernum</name>
    <dbReference type="NCBI Taxonomy" id="37752"/>
    <lineage>
        <taxon>Bacteria</taxon>
        <taxon>Pseudomonadati</taxon>
        <taxon>Bacteroidota</taxon>
        <taxon>Flavobacteriia</taxon>
        <taxon>Flavobacteriales</taxon>
        <taxon>Flavobacteriaceae</taxon>
        <taxon>Flavobacterium</taxon>
    </lineage>
</organism>
<protein>
    <submittedName>
        <fullName evidence="2">Uncharacterized protein</fullName>
    </submittedName>
</protein>
<reference evidence="2 4" key="1">
    <citation type="submission" date="2015-01" db="EMBL/GenBank/DDBJ databases">
        <title>Genome of Flavobacterium hibernum DSM 12611.</title>
        <authorList>
            <person name="Stropko S.J."/>
            <person name="Pipes S.E."/>
            <person name="Newman J.D."/>
        </authorList>
    </citation>
    <scope>NUCLEOTIDE SEQUENCE [LARGE SCALE GENOMIC DNA]</scope>
    <source>
        <strain evidence="2 4">DSM 12611</strain>
    </source>
</reference>
<evidence type="ECO:0000313" key="3">
    <source>
        <dbReference type="EMBL" id="OXA85844.1"/>
    </source>
</evidence>
<feature type="repeat" description="TPR" evidence="1">
    <location>
        <begin position="67"/>
        <end position="100"/>
    </location>
</feature>
<dbReference type="Pfam" id="PF13181">
    <property type="entry name" value="TPR_8"/>
    <property type="match status" value="3"/>
</dbReference>
<sequence length="586" mass="68275">MRNKNLFYIFQFLFILLFSLALSAQISKKDKKLDEYLRNGFNFLKLNQTDQAVQQYKKALKIDKSNHNAYYNLGLIYAKTKQFDKAFNVIDEALLKCNDDLGSFYRLKANCLSDLGKYDEALILFFKDLDENSNDIQNIYYNLGYTYLKLGRFDDSRLYFKKFLEKGSKDDSNYNSALFYVGTCYMHFDDLETAIDYFDLALANSTFYSYYYNKAESLNRLRRNEEALLVINEGIKNNPGKETLYHKRYQIYRDLKEKDKAFEDLKKAYSLNQKDADILLDMGTLYSADNQMDEAINCYKQCIAINKMATGAYVNLANIYSDNPLTVDSAEFYYKKAIEILPTNGAYYFNFANYYKDISNDDKAIEMYKKALEFSPDLSAAYKNMAILYSRQKNADQAIIYVKEALLIDPTDDGTMSLLASLYFEKEDYQNAVVFATQALRLNKKSFATIETLRMRATSRQILGDYKNALYDYLEILNLYTPEQRVVASETLSNIGYCYLEDDQLQNALKYFTDAVASKSEIDQLIGLFTVQYLLKEKVLFNQTFNNAKEIEPKLKFGFKGVEMLEEDGYFYTEKHKKVLKKIFAL</sequence>
<dbReference type="InterPro" id="IPR019734">
    <property type="entry name" value="TPR_rpt"/>
</dbReference>
<feature type="repeat" description="TPR" evidence="1">
    <location>
        <begin position="489"/>
        <end position="522"/>
    </location>
</feature>
<evidence type="ECO:0000313" key="2">
    <source>
        <dbReference type="EMBL" id="KIO53066.1"/>
    </source>
</evidence>
<dbReference type="Gene3D" id="1.25.40.10">
    <property type="entry name" value="Tetratricopeptide repeat domain"/>
    <property type="match status" value="4"/>
</dbReference>
<feature type="repeat" description="TPR" evidence="1">
    <location>
        <begin position="345"/>
        <end position="378"/>
    </location>
</feature>
<dbReference type="Pfam" id="PF13432">
    <property type="entry name" value="TPR_16"/>
    <property type="match status" value="1"/>
</dbReference>
<dbReference type="Pfam" id="PF13414">
    <property type="entry name" value="TPR_11"/>
    <property type="match status" value="1"/>
</dbReference>
<dbReference type="InterPro" id="IPR011990">
    <property type="entry name" value="TPR-like_helical_dom_sf"/>
</dbReference>
<gene>
    <name evidence="3" type="ORF">B0A73_15800</name>
    <name evidence="2" type="ORF">IW18_11140</name>
</gene>
<dbReference type="PROSITE" id="PS50005">
    <property type="entry name" value="TPR"/>
    <property type="match status" value="7"/>
</dbReference>
<dbReference type="SUPFAM" id="SSF48452">
    <property type="entry name" value="TPR-like"/>
    <property type="match status" value="2"/>
</dbReference>
<name>A0A0D0F0I6_9FLAO</name>
<comment type="caution">
    <text evidence="2">The sequence shown here is derived from an EMBL/GenBank/DDBJ whole genome shotgun (WGS) entry which is preliminary data.</text>
</comment>
<dbReference type="STRING" id="37752.IW18_11140"/>
<proteinExistence type="predicted"/>
<dbReference type="Pfam" id="PF14559">
    <property type="entry name" value="TPR_19"/>
    <property type="match status" value="1"/>
</dbReference>
<evidence type="ECO:0000313" key="4">
    <source>
        <dbReference type="Proteomes" id="UP000032061"/>
    </source>
</evidence>
<dbReference type="Proteomes" id="UP000198302">
    <property type="component" value="Unassembled WGS sequence"/>
</dbReference>
<feature type="repeat" description="TPR" evidence="1">
    <location>
        <begin position="33"/>
        <end position="66"/>
    </location>
</feature>